<name>A0A165P9V9_9AGAM</name>
<evidence type="ECO:0008006" key="3">
    <source>
        <dbReference type="Google" id="ProtNLM"/>
    </source>
</evidence>
<dbReference type="EMBL" id="KV425616">
    <property type="protein sequence ID" value="KZT20731.1"/>
    <property type="molecule type" value="Genomic_DNA"/>
</dbReference>
<dbReference type="OrthoDB" id="3261594at2759"/>
<sequence length="216" mass="24155">MCHNSCMAYTGPYADHDNCKRVFSTYPIGPQLHALWRSPQSAESMMWWCTHTKELIDLLEASNQAHLDEFDDILCGNAYLDAVDSGDIDDNDIVLMLSADSTQLYKNKISDFWIYIWVIVDLPPDKHYKKNHIIPSAIIPGPNKPKSLDSFIFPGLHHLLSISADPGLRIWDALTGNIFHSHPWLLLALANAPGMATLNGLVGSQGLHGCRIYCPQ</sequence>
<proteinExistence type="predicted"/>
<keyword evidence="2" id="KW-1185">Reference proteome</keyword>
<reference evidence="1 2" key="1">
    <citation type="journal article" date="2016" name="Mol. Biol. Evol.">
        <title>Comparative Genomics of Early-Diverging Mushroom-Forming Fungi Provides Insights into the Origins of Lignocellulose Decay Capabilities.</title>
        <authorList>
            <person name="Nagy L.G."/>
            <person name="Riley R."/>
            <person name="Tritt A."/>
            <person name="Adam C."/>
            <person name="Daum C."/>
            <person name="Floudas D."/>
            <person name="Sun H."/>
            <person name="Yadav J.S."/>
            <person name="Pangilinan J."/>
            <person name="Larsson K.H."/>
            <person name="Matsuura K."/>
            <person name="Barry K."/>
            <person name="Labutti K."/>
            <person name="Kuo R."/>
            <person name="Ohm R.A."/>
            <person name="Bhattacharya S.S."/>
            <person name="Shirouzu T."/>
            <person name="Yoshinaga Y."/>
            <person name="Martin F.M."/>
            <person name="Grigoriev I.V."/>
            <person name="Hibbett D.S."/>
        </authorList>
    </citation>
    <scope>NUCLEOTIDE SEQUENCE [LARGE SCALE GENOMIC DNA]</scope>
    <source>
        <strain evidence="1 2">HHB14362 ss-1</strain>
    </source>
</reference>
<evidence type="ECO:0000313" key="2">
    <source>
        <dbReference type="Proteomes" id="UP000076761"/>
    </source>
</evidence>
<accession>A0A165P9V9</accession>
<protein>
    <recommendedName>
        <fullName evidence="3">WD40 repeat-like protein</fullName>
    </recommendedName>
</protein>
<gene>
    <name evidence="1" type="ORF">NEOLEDRAFT_1158553</name>
</gene>
<organism evidence="1 2">
    <name type="scientific">Neolentinus lepideus HHB14362 ss-1</name>
    <dbReference type="NCBI Taxonomy" id="1314782"/>
    <lineage>
        <taxon>Eukaryota</taxon>
        <taxon>Fungi</taxon>
        <taxon>Dikarya</taxon>
        <taxon>Basidiomycota</taxon>
        <taxon>Agaricomycotina</taxon>
        <taxon>Agaricomycetes</taxon>
        <taxon>Gloeophyllales</taxon>
        <taxon>Gloeophyllaceae</taxon>
        <taxon>Neolentinus</taxon>
    </lineage>
</organism>
<dbReference type="InParanoid" id="A0A165P9V9"/>
<dbReference type="STRING" id="1314782.A0A165P9V9"/>
<dbReference type="Pfam" id="PF02992">
    <property type="entry name" value="Transposase_21"/>
    <property type="match status" value="1"/>
</dbReference>
<dbReference type="InterPro" id="IPR004242">
    <property type="entry name" value="Transposase_21"/>
</dbReference>
<dbReference type="AlphaFoldDB" id="A0A165P9V9"/>
<evidence type="ECO:0000313" key="1">
    <source>
        <dbReference type="EMBL" id="KZT20731.1"/>
    </source>
</evidence>
<dbReference type="Proteomes" id="UP000076761">
    <property type="component" value="Unassembled WGS sequence"/>
</dbReference>